<evidence type="ECO:0000313" key="3">
    <source>
        <dbReference type="Proteomes" id="UP001171751"/>
    </source>
</evidence>
<feature type="compositionally biased region" description="Acidic residues" evidence="1">
    <location>
        <begin position="51"/>
        <end position="64"/>
    </location>
</feature>
<name>A0AA43UCL5_9LACT</name>
<dbReference type="AlphaFoldDB" id="A0AA43UCL5"/>
<dbReference type="Proteomes" id="UP001171751">
    <property type="component" value="Unassembled WGS sequence"/>
</dbReference>
<feature type="compositionally biased region" description="Basic and acidic residues" evidence="1">
    <location>
        <begin position="106"/>
        <end position="115"/>
    </location>
</feature>
<evidence type="ECO:0000313" key="2">
    <source>
        <dbReference type="EMBL" id="MDO5457509.1"/>
    </source>
</evidence>
<reference evidence="2" key="1">
    <citation type="submission" date="2023-07" db="EMBL/GenBank/DDBJ databases">
        <title>Between Cages and Wild: Unraveling the Impact of Captivity on Animal Microbiomes and Antimicrobial Resistance.</title>
        <authorList>
            <person name="Schmartz G.P."/>
            <person name="Rehner J."/>
            <person name="Schuff M.J."/>
            <person name="Becker S.L."/>
            <person name="Kravczyk M."/>
            <person name="Gurevich A."/>
            <person name="Francke R."/>
            <person name="Mueller R."/>
            <person name="Keller V."/>
            <person name="Keller A."/>
        </authorList>
    </citation>
    <scope>NUCLEOTIDE SEQUENCE</scope>
    <source>
        <strain evidence="2">S39M_St_73</strain>
    </source>
</reference>
<evidence type="ECO:0000256" key="1">
    <source>
        <dbReference type="SAM" id="MobiDB-lite"/>
    </source>
</evidence>
<sequence>MLNWKALLLSLSSFTLIGCGSQSDEVVSDRSDEIQVTEAEESKVESVTVENIDDDQTFEEEEVTETSQDIDTAEAVLSAAEADPVEINQEDSPSEADVAPEVTEETSPREPQDGKDLNMVEAVAAADSALPEDTQFLIESLSDTVYQIEARQNSGDSSVSNLLGLYQYDMETGEIMKQDPLMGEFTPL</sequence>
<protein>
    <submittedName>
        <fullName evidence="2">Uncharacterized protein</fullName>
    </submittedName>
</protein>
<proteinExistence type="predicted"/>
<dbReference type="EMBL" id="JAUNQW010000013">
    <property type="protein sequence ID" value="MDO5457509.1"/>
    <property type="molecule type" value="Genomic_DNA"/>
</dbReference>
<feature type="region of interest" description="Disordered" evidence="1">
    <location>
        <begin position="22"/>
        <end position="115"/>
    </location>
</feature>
<dbReference type="PROSITE" id="PS51257">
    <property type="entry name" value="PROKAR_LIPOPROTEIN"/>
    <property type="match status" value="1"/>
</dbReference>
<keyword evidence="3" id="KW-1185">Reference proteome</keyword>
<gene>
    <name evidence="2" type="ORF">Q4F26_04110</name>
</gene>
<comment type="caution">
    <text evidence="2">The sequence shown here is derived from an EMBL/GenBank/DDBJ whole genome shotgun (WGS) entry which is preliminary data.</text>
</comment>
<organism evidence="2 3">
    <name type="scientific">Atopococcus tabaci</name>
    <dbReference type="NCBI Taxonomy" id="269774"/>
    <lineage>
        <taxon>Bacteria</taxon>
        <taxon>Bacillati</taxon>
        <taxon>Bacillota</taxon>
        <taxon>Bacilli</taxon>
        <taxon>Lactobacillales</taxon>
        <taxon>Carnobacteriaceae</taxon>
        <taxon>Atopococcus</taxon>
    </lineage>
</organism>
<accession>A0AA43UCL5</accession>